<sequence>MNKYFKIYKIFMANSFSYEAQYRGDTWIKMFFNIIWLASMFLTVEVVFRHTSALAGWDKGEIYLMTLFWILADELAMMIFGANLPQLPDTITDGKLDIYLTKPMSALFAISTKIFLVRSLYRFIMEIIILAAVIWKFDFAFNLLYVFFSILLGLAGIFVLYSFTLMLNTLAFWLHRIDNVNVAISVLTSLGKYPVEVLPRTMRILAFTAIPIAFTAYIPVAALTGRSSWHGILYALVFAGLFFWGAVKFWNFALKRYSSASS</sequence>
<feature type="transmembrane region" description="Helical" evidence="1">
    <location>
        <begin position="143"/>
        <end position="167"/>
    </location>
</feature>
<feature type="transmembrane region" description="Helical" evidence="1">
    <location>
        <begin position="30"/>
        <end position="50"/>
    </location>
</feature>
<keyword evidence="1" id="KW-1133">Transmembrane helix</keyword>
<comment type="caution">
    <text evidence="2">The sequence shown here is derived from an EMBL/GenBank/DDBJ whole genome shotgun (WGS) entry which is preliminary data.</text>
</comment>
<accession>A0A0G1P420</accession>
<evidence type="ECO:0000313" key="3">
    <source>
        <dbReference type="Proteomes" id="UP000034175"/>
    </source>
</evidence>
<keyword evidence="1" id="KW-0812">Transmembrane</keyword>
<protein>
    <submittedName>
        <fullName evidence="2">Uncharacterized protein</fullName>
    </submittedName>
</protein>
<dbReference type="EMBL" id="LCMA01000001">
    <property type="protein sequence ID" value="KKU27362.1"/>
    <property type="molecule type" value="Genomic_DNA"/>
</dbReference>
<reference evidence="2 3" key="1">
    <citation type="journal article" date="2015" name="Nature">
        <title>rRNA introns, odd ribosomes, and small enigmatic genomes across a large radiation of phyla.</title>
        <authorList>
            <person name="Brown C.T."/>
            <person name="Hug L.A."/>
            <person name="Thomas B.C."/>
            <person name="Sharon I."/>
            <person name="Castelle C.J."/>
            <person name="Singh A."/>
            <person name="Wilkins M.J."/>
            <person name="Williams K.H."/>
            <person name="Banfield J.F."/>
        </authorList>
    </citation>
    <scope>NUCLEOTIDE SEQUENCE [LARGE SCALE GENOMIC DNA]</scope>
</reference>
<name>A0A0G1P420_9BACT</name>
<dbReference type="Proteomes" id="UP000034175">
    <property type="component" value="Unassembled WGS sequence"/>
</dbReference>
<dbReference type="AlphaFoldDB" id="A0A0G1P420"/>
<feature type="transmembrane region" description="Helical" evidence="1">
    <location>
        <begin position="62"/>
        <end position="82"/>
    </location>
</feature>
<dbReference type="Pfam" id="PF06182">
    <property type="entry name" value="ABC2_membrane_6"/>
    <property type="match status" value="1"/>
</dbReference>
<organism evidence="2 3">
    <name type="scientific">Candidatus Magasanikbacteria bacterium GW2011_GWA2_46_17</name>
    <dbReference type="NCBI Taxonomy" id="1619042"/>
    <lineage>
        <taxon>Bacteria</taxon>
        <taxon>Candidatus Magasanikiibacteriota</taxon>
    </lineage>
</organism>
<proteinExistence type="predicted"/>
<feature type="transmembrane region" description="Helical" evidence="1">
    <location>
        <begin position="204"/>
        <end position="225"/>
    </location>
</feature>
<gene>
    <name evidence="2" type="ORF">UX39_C0001G0082</name>
</gene>
<dbReference type="PANTHER" id="PTHR36833">
    <property type="entry name" value="SLR0610 PROTEIN-RELATED"/>
    <property type="match status" value="1"/>
</dbReference>
<feature type="transmembrane region" description="Helical" evidence="1">
    <location>
        <begin position="120"/>
        <end position="137"/>
    </location>
</feature>
<dbReference type="PANTHER" id="PTHR36833:SF1">
    <property type="entry name" value="INTEGRAL MEMBRANE TRANSPORT PROTEIN"/>
    <property type="match status" value="1"/>
</dbReference>
<feature type="transmembrane region" description="Helical" evidence="1">
    <location>
        <begin position="231"/>
        <end position="254"/>
    </location>
</feature>
<evidence type="ECO:0000256" key="1">
    <source>
        <dbReference type="SAM" id="Phobius"/>
    </source>
</evidence>
<evidence type="ECO:0000313" key="2">
    <source>
        <dbReference type="EMBL" id="KKU27362.1"/>
    </source>
</evidence>
<keyword evidence="1" id="KW-0472">Membrane</keyword>
<dbReference type="InterPro" id="IPR010390">
    <property type="entry name" value="ABC-2_transporter-like"/>
</dbReference>